<evidence type="ECO:0000256" key="13">
    <source>
        <dbReference type="ARBA" id="ARBA00022909"/>
    </source>
</evidence>
<reference evidence="17" key="1">
    <citation type="submission" date="2014-01" db="EMBL/GenBank/DDBJ databases">
        <authorList>
            <person name="Aslett M."/>
        </authorList>
    </citation>
    <scope>NUCLEOTIDE SEQUENCE</scope>
    <source>
        <strain evidence="17">CDC</strain>
    </source>
</reference>
<dbReference type="InterPro" id="IPR000489">
    <property type="entry name" value="Pterin-binding_dom"/>
</dbReference>
<sequence>METIQELILSEENKTNIAVLNLGTNNRKNAVLILETALHLVEKYLGKIINTSYLYETVPEYIVLDKKESCEKINNDCRIYDVNYINELMQNLEESKYEENKELIDKCEEYERFLKNGKVHNSILKEVNVENYLLECNNIIVKNDEIMKNNLSKYKDKYYTSYFYNLTVVIKTFVNDPLSMLVIIKYIEELMKRENVKEKEKFENRIIDIDILFFNDFTIFMKNVKLEKNMIYKILSKYIHFERDIKNGNDNISKVNMNKDINPNNNNNNNNNNKNKNNSDIDCDCVDQLMNNHVNNKNYINSFRDPLEIINNMVDKIEFLSIPHVYTTHRYSILLCLNDMIPEYKHNVLNDTIRCLYNHYVSRMKEEYNINIKENNKRIYVLKDTISYLKEKTHIVGILNVNYDSFSDGGIFVEPKRAVQRMFEMINEGASVIDIGGESSAPFVIPNPKISERDLVVPVLQLFQKEWNDIKDKIVKCDAKPIISIDTINYNVFKECVDNDLVDILNDISACTNNPEIIKLLKKKNKFYSVVLMHKRGNPHTMDKLTNYDNLVYDIKNYLEQRLNFLVLNGIPRYRILFDIGLGFAKKHDQSIKLLQNIHVYDDYPLFIGYSRKRFIAHCMNDQNVLINTQQKLHDEQQNENKNILDKSHNWMFQMNYMRKDKDQLLYQKNICGGLAIASYSYYKKVDLIRVHDVLETKSVLDVLTKIDQV</sequence>
<comment type="pathway">
    <text evidence="5">Cofactor biosynthesis; tetrahydrofolate biosynthesis; 2-amino-4-hydroxy-6-hydroxymethyl-7,8-dihydropteridine diphosphate from 7,8-dihydroneopterin triphosphate: step 4/4.</text>
</comment>
<evidence type="ECO:0000256" key="14">
    <source>
        <dbReference type="ARBA" id="ARBA00023268"/>
    </source>
</evidence>
<keyword evidence="7 17" id="KW-0808">Transferase</keyword>
<evidence type="ECO:0000256" key="11">
    <source>
        <dbReference type="ARBA" id="ARBA00022840"/>
    </source>
</evidence>
<comment type="cofactor">
    <cofactor evidence="3">
        <name>Mg(2+)</name>
        <dbReference type="ChEBI" id="CHEBI:18420"/>
    </cofactor>
</comment>
<keyword evidence="8" id="KW-0479">Metal-binding</keyword>
<comment type="pathway">
    <text evidence="4">Cofactor biosynthesis; tetrahydrofolate biosynthesis; 7,8-dihydrofolate from 2-amino-4-hydroxy-6-hydroxymethyl-7,8-dihydropteridine diphosphate and 4-aminobenzoate: step 1/2.</text>
</comment>
<name>A0A060RWA0_PLARE</name>
<keyword evidence="13" id="KW-0289">Folate biosynthesis</keyword>
<evidence type="ECO:0000256" key="15">
    <source>
        <dbReference type="SAM" id="MobiDB-lite"/>
    </source>
</evidence>
<dbReference type="SUPFAM" id="SSF51717">
    <property type="entry name" value="Dihydropteroate synthetase-like"/>
    <property type="match status" value="1"/>
</dbReference>
<dbReference type="AlphaFoldDB" id="A0A060RWA0"/>
<dbReference type="EC" id="2.7.6.3" evidence="17"/>
<dbReference type="UniPathway" id="UPA00077">
    <property type="reaction ID" value="UER00155"/>
</dbReference>
<dbReference type="GO" id="GO:0005740">
    <property type="term" value="C:mitochondrial envelope"/>
    <property type="evidence" value="ECO:0007669"/>
    <property type="project" value="TreeGrafter"/>
</dbReference>
<dbReference type="GO" id="GO:0004156">
    <property type="term" value="F:dihydropteroate synthase activity"/>
    <property type="evidence" value="ECO:0007669"/>
    <property type="project" value="UniProtKB-EC"/>
</dbReference>
<dbReference type="GO" id="GO:0003848">
    <property type="term" value="F:2-amino-4-hydroxy-6-hydroxymethyldihydropteridine diphosphokinase activity"/>
    <property type="evidence" value="ECO:0007669"/>
    <property type="project" value="UniProtKB-EC"/>
</dbReference>
<evidence type="ECO:0000256" key="4">
    <source>
        <dbReference type="ARBA" id="ARBA00004763"/>
    </source>
</evidence>
<keyword evidence="12" id="KW-0460">Magnesium</keyword>
<dbReference type="GO" id="GO:0046656">
    <property type="term" value="P:folic acid biosynthetic process"/>
    <property type="evidence" value="ECO:0007669"/>
    <property type="project" value="UniProtKB-KW"/>
</dbReference>
<keyword evidence="11" id="KW-0067">ATP-binding</keyword>
<comment type="catalytic activity">
    <reaction evidence="1">
        <text>(7,8-dihydropterin-6-yl)methyl diphosphate + 4-aminobenzoate = 7,8-dihydropteroate + diphosphate</text>
        <dbReference type="Rhea" id="RHEA:19949"/>
        <dbReference type="ChEBI" id="CHEBI:17836"/>
        <dbReference type="ChEBI" id="CHEBI:17839"/>
        <dbReference type="ChEBI" id="CHEBI:33019"/>
        <dbReference type="ChEBI" id="CHEBI:72950"/>
        <dbReference type="EC" id="2.5.1.15"/>
    </reaction>
</comment>
<dbReference type="PANTHER" id="PTHR20941">
    <property type="entry name" value="FOLATE SYNTHESIS PROTEINS"/>
    <property type="match status" value="1"/>
</dbReference>
<evidence type="ECO:0000256" key="9">
    <source>
        <dbReference type="ARBA" id="ARBA00022741"/>
    </source>
</evidence>
<dbReference type="Proteomes" id="UP000027581">
    <property type="component" value="Unassembled WGS sequence"/>
</dbReference>
<dbReference type="GO" id="GO:0046872">
    <property type="term" value="F:metal ion binding"/>
    <property type="evidence" value="ECO:0007669"/>
    <property type="project" value="UniProtKB-KW"/>
</dbReference>
<dbReference type="PhylomeDB" id="A0A060RWA0"/>
<reference evidence="17" key="2">
    <citation type="submission" date="2014-05" db="EMBL/GenBank/DDBJ databases">
        <title>The genome sequences of chimpanzee malaria parasites reveal the path to human adaptation.</title>
        <authorList>
            <person name="Otto T.D."/>
            <person name="Rayner J.C."/>
            <person name="Boehme U."/>
            <person name="Pain A."/>
            <person name="Spottiswoode N."/>
            <person name="Sanders M."/>
            <person name="Quail M."/>
            <person name="Ollomo B."/>
            <person name="Renaud F."/>
            <person name="Thomas A.W."/>
            <person name="Prugnolle F."/>
            <person name="Conway D.J."/>
            <person name="Newbold C."/>
            <person name="Berriman M."/>
        </authorList>
    </citation>
    <scope>NUCLEOTIDE SEQUENCE [LARGE SCALE GENOMIC DNA]</scope>
    <source>
        <strain evidence="17">CDC</strain>
    </source>
</reference>
<keyword evidence="10 17" id="KW-0418">Kinase</keyword>
<dbReference type="GO" id="GO:0005524">
    <property type="term" value="F:ATP binding"/>
    <property type="evidence" value="ECO:0007669"/>
    <property type="project" value="UniProtKB-KW"/>
</dbReference>
<evidence type="ECO:0000256" key="6">
    <source>
        <dbReference type="ARBA" id="ARBA00009951"/>
    </source>
</evidence>
<proteinExistence type="inferred from homology"/>
<dbReference type="InterPro" id="IPR045031">
    <property type="entry name" value="DHP_synth-like"/>
</dbReference>
<evidence type="ECO:0000256" key="7">
    <source>
        <dbReference type="ARBA" id="ARBA00022679"/>
    </source>
</evidence>
<dbReference type="InterPro" id="IPR035907">
    <property type="entry name" value="Hppk_sf"/>
</dbReference>
<dbReference type="PROSITE" id="PS50972">
    <property type="entry name" value="PTERIN_BINDING"/>
    <property type="match status" value="1"/>
</dbReference>
<dbReference type="Pfam" id="PF01288">
    <property type="entry name" value="HPPK"/>
    <property type="match status" value="1"/>
</dbReference>
<dbReference type="InterPro" id="IPR006390">
    <property type="entry name" value="DHP_synth_dom"/>
</dbReference>
<feature type="domain" description="Pterin-binding" evidence="16">
    <location>
        <begin position="393"/>
        <end position="702"/>
    </location>
</feature>
<feature type="compositionally biased region" description="Low complexity" evidence="15">
    <location>
        <begin position="256"/>
        <end position="276"/>
    </location>
</feature>
<keyword evidence="18" id="KW-1185">Reference proteome</keyword>
<dbReference type="SUPFAM" id="SSF55083">
    <property type="entry name" value="6-hydroxymethyl-7,8-dihydropterin pyrophosphokinase, HPPK"/>
    <property type="match status" value="1"/>
</dbReference>
<dbReference type="Pfam" id="PF00809">
    <property type="entry name" value="Pterin_bind"/>
    <property type="match status" value="1"/>
</dbReference>
<dbReference type="PANTHER" id="PTHR20941:SF1">
    <property type="entry name" value="FOLIC ACID SYNTHESIS PROTEIN FOL1"/>
    <property type="match status" value="1"/>
</dbReference>
<evidence type="ECO:0000256" key="10">
    <source>
        <dbReference type="ARBA" id="ARBA00022777"/>
    </source>
</evidence>
<protein>
    <submittedName>
        <fullName evidence="17">Hydroxylmethyl-dihydropterin pyrophosphokinase</fullName>
        <ecNumber evidence="17">2.7.6.3</ecNumber>
    </submittedName>
</protein>
<evidence type="ECO:0000259" key="16">
    <source>
        <dbReference type="PROSITE" id="PS50972"/>
    </source>
</evidence>
<feature type="region of interest" description="Disordered" evidence="15">
    <location>
        <begin position="253"/>
        <end position="276"/>
    </location>
</feature>
<evidence type="ECO:0000256" key="5">
    <source>
        <dbReference type="ARBA" id="ARBA00005051"/>
    </source>
</evidence>
<dbReference type="InterPro" id="IPR011005">
    <property type="entry name" value="Dihydropteroate_synth-like_sf"/>
</dbReference>
<dbReference type="GO" id="GO:0046654">
    <property type="term" value="P:tetrahydrofolate biosynthetic process"/>
    <property type="evidence" value="ECO:0007669"/>
    <property type="project" value="UniProtKB-UniPathway"/>
</dbReference>
<keyword evidence="9" id="KW-0547">Nucleotide-binding</keyword>
<dbReference type="EMBL" id="HG810769">
    <property type="protein sequence ID" value="CDO63876.1"/>
    <property type="molecule type" value="Genomic_DNA"/>
</dbReference>
<evidence type="ECO:0000256" key="2">
    <source>
        <dbReference type="ARBA" id="ARBA00000198"/>
    </source>
</evidence>
<evidence type="ECO:0000256" key="12">
    <source>
        <dbReference type="ARBA" id="ARBA00022842"/>
    </source>
</evidence>
<comment type="catalytic activity">
    <reaction evidence="2">
        <text>6-hydroxymethyl-7,8-dihydropterin + ATP = (7,8-dihydropterin-6-yl)methyl diphosphate + AMP + H(+)</text>
        <dbReference type="Rhea" id="RHEA:11412"/>
        <dbReference type="ChEBI" id="CHEBI:15378"/>
        <dbReference type="ChEBI" id="CHEBI:30616"/>
        <dbReference type="ChEBI" id="CHEBI:44841"/>
        <dbReference type="ChEBI" id="CHEBI:72950"/>
        <dbReference type="ChEBI" id="CHEBI:456215"/>
        <dbReference type="EC" id="2.7.6.3"/>
    </reaction>
</comment>
<keyword evidence="14" id="KW-0511">Multifunctional enzyme</keyword>
<comment type="similarity">
    <text evidence="6">In the C-terminal section; belongs to the DHPS family.</text>
</comment>
<evidence type="ECO:0000313" key="17">
    <source>
        <dbReference type="EMBL" id="CDO63876.1"/>
    </source>
</evidence>
<dbReference type="Gene3D" id="3.20.20.20">
    <property type="entry name" value="Dihydropteroate synthase-like"/>
    <property type="match status" value="1"/>
</dbReference>
<dbReference type="PROSITE" id="PS00793">
    <property type="entry name" value="DHPS_2"/>
    <property type="match status" value="1"/>
</dbReference>
<accession>A0A060RWA0</accession>
<organism evidence="17 18">
    <name type="scientific">Plasmodium reichenowi</name>
    <dbReference type="NCBI Taxonomy" id="5854"/>
    <lineage>
        <taxon>Eukaryota</taxon>
        <taxon>Sar</taxon>
        <taxon>Alveolata</taxon>
        <taxon>Apicomplexa</taxon>
        <taxon>Aconoidasida</taxon>
        <taxon>Haemosporida</taxon>
        <taxon>Plasmodiidae</taxon>
        <taxon>Plasmodium</taxon>
        <taxon>Plasmodium (Laverania)</taxon>
    </lineage>
</organism>
<dbReference type="InterPro" id="IPR000550">
    <property type="entry name" value="Hppk"/>
</dbReference>
<evidence type="ECO:0000256" key="3">
    <source>
        <dbReference type="ARBA" id="ARBA00001946"/>
    </source>
</evidence>
<evidence type="ECO:0000313" key="18">
    <source>
        <dbReference type="Proteomes" id="UP000027581"/>
    </source>
</evidence>
<dbReference type="NCBIfam" id="TIGR01496">
    <property type="entry name" value="DHPS"/>
    <property type="match status" value="1"/>
</dbReference>
<dbReference type="Gene3D" id="3.30.70.560">
    <property type="entry name" value="7,8-Dihydro-6-hydroxymethylpterin-pyrophosphokinase HPPK"/>
    <property type="match status" value="1"/>
</dbReference>
<dbReference type="VEuPathDB" id="PlasmoDB:PRG01_0813600"/>
<dbReference type="VEuPathDB" id="PlasmoDB:PRCDC_0810100"/>
<gene>
    <name evidence="17" type="primary">DHPS</name>
    <name evidence="17" type="ORF">PRCDC_0810100</name>
</gene>
<evidence type="ECO:0000256" key="1">
    <source>
        <dbReference type="ARBA" id="ARBA00000012"/>
    </source>
</evidence>
<evidence type="ECO:0000256" key="8">
    <source>
        <dbReference type="ARBA" id="ARBA00022723"/>
    </source>
</evidence>
<dbReference type="GO" id="GO:0016301">
    <property type="term" value="F:kinase activity"/>
    <property type="evidence" value="ECO:0007669"/>
    <property type="project" value="UniProtKB-KW"/>
</dbReference>